<dbReference type="OrthoDB" id="6078042at2759"/>
<dbReference type="SMART" id="SM00005">
    <property type="entry name" value="DEATH"/>
    <property type="match status" value="1"/>
</dbReference>
<dbReference type="Gene3D" id="1.20.5.340">
    <property type="match status" value="1"/>
</dbReference>
<dbReference type="PANTHER" id="PTHR47508">
    <property type="entry name" value="SAM DOMAIN-CONTAINING PROTEIN-RELATED"/>
    <property type="match status" value="1"/>
</dbReference>
<evidence type="ECO:0000313" key="5">
    <source>
        <dbReference type="EMBL" id="CAD5114054.1"/>
    </source>
</evidence>
<dbReference type="PANTHER" id="PTHR47508:SF1">
    <property type="entry name" value="NON-SPECIFIC SERINE_THREONINE PROTEIN KINASE"/>
    <property type="match status" value="1"/>
</dbReference>
<dbReference type="SUPFAM" id="SSF52200">
    <property type="entry name" value="Toll/Interleukin receptor TIR domain"/>
    <property type="match status" value="2"/>
</dbReference>
<dbReference type="InterPro" id="IPR035897">
    <property type="entry name" value="Toll_tir_struct_dom_sf"/>
</dbReference>
<dbReference type="EMBL" id="CAJFCJ010000005">
    <property type="protein sequence ID" value="CAD5114054.1"/>
    <property type="molecule type" value="Genomic_DNA"/>
</dbReference>
<dbReference type="InterPro" id="IPR000488">
    <property type="entry name" value="Death_dom"/>
</dbReference>
<feature type="compositionally biased region" description="Basic and acidic residues" evidence="2">
    <location>
        <begin position="1391"/>
        <end position="1460"/>
    </location>
</feature>
<keyword evidence="6" id="KW-1185">Reference proteome</keyword>
<evidence type="ECO:0000259" key="4">
    <source>
        <dbReference type="PROSITE" id="PS50104"/>
    </source>
</evidence>
<dbReference type="InterPro" id="IPR000157">
    <property type="entry name" value="TIR_dom"/>
</dbReference>
<dbReference type="Pfam" id="PF13676">
    <property type="entry name" value="TIR_2"/>
    <property type="match status" value="2"/>
</dbReference>
<proteinExistence type="predicted"/>
<organism evidence="5 6">
    <name type="scientific">Dimorphilus gyrociliatus</name>
    <dbReference type="NCBI Taxonomy" id="2664684"/>
    <lineage>
        <taxon>Eukaryota</taxon>
        <taxon>Metazoa</taxon>
        <taxon>Spiralia</taxon>
        <taxon>Lophotrochozoa</taxon>
        <taxon>Annelida</taxon>
        <taxon>Polychaeta</taxon>
        <taxon>Polychaeta incertae sedis</taxon>
        <taxon>Dinophilidae</taxon>
        <taxon>Dimorphilus</taxon>
    </lineage>
</organism>
<dbReference type="Proteomes" id="UP000549394">
    <property type="component" value="Unassembled WGS sequence"/>
</dbReference>
<dbReference type="SUPFAM" id="SSF48371">
    <property type="entry name" value="ARM repeat"/>
    <property type="match status" value="1"/>
</dbReference>
<evidence type="ECO:0000313" key="6">
    <source>
        <dbReference type="Proteomes" id="UP000549394"/>
    </source>
</evidence>
<reference evidence="5 6" key="1">
    <citation type="submission" date="2020-08" db="EMBL/GenBank/DDBJ databases">
        <authorList>
            <person name="Hejnol A."/>
        </authorList>
    </citation>
    <scope>NUCLEOTIDE SEQUENCE [LARGE SCALE GENOMIC DNA]</scope>
</reference>
<feature type="domain" description="Death" evidence="3">
    <location>
        <begin position="947"/>
        <end position="1026"/>
    </location>
</feature>
<feature type="domain" description="TIR" evidence="4">
    <location>
        <begin position="1234"/>
        <end position="1346"/>
    </location>
</feature>
<name>A0A7I8VHL1_9ANNE</name>
<gene>
    <name evidence="5" type="ORF">DGYR_LOCUS2945</name>
</gene>
<feature type="coiled-coil region" evidence="1">
    <location>
        <begin position="862"/>
        <end position="938"/>
    </location>
</feature>
<keyword evidence="1" id="KW-0175">Coiled coil</keyword>
<dbReference type="GO" id="GO:0007165">
    <property type="term" value="P:signal transduction"/>
    <property type="evidence" value="ECO:0007669"/>
    <property type="project" value="InterPro"/>
</dbReference>
<dbReference type="PROSITE" id="PS50104">
    <property type="entry name" value="TIR"/>
    <property type="match status" value="1"/>
</dbReference>
<dbReference type="InterPro" id="IPR011029">
    <property type="entry name" value="DEATH-like_dom_sf"/>
</dbReference>
<evidence type="ECO:0000259" key="3">
    <source>
        <dbReference type="PROSITE" id="PS50017"/>
    </source>
</evidence>
<dbReference type="Gene3D" id="1.10.533.10">
    <property type="entry name" value="Death Domain, Fas"/>
    <property type="match status" value="1"/>
</dbReference>
<dbReference type="PROSITE" id="PS50017">
    <property type="entry name" value="DEATH_DOMAIN"/>
    <property type="match status" value="1"/>
</dbReference>
<dbReference type="SUPFAM" id="SSF47986">
    <property type="entry name" value="DEATH domain"/>
    <property type="match status" value="1"/>
</dbReference>
<evidence type="ECO:0000256" key="2">
    <source>
        <dbReference type="SAM" id="MobiDB-lite"/>
    </source>
</evidence>
<feature type="compositionally biased region" description="Polar residues" evidence="2">
    <location>
        <begin position="1378"/>
        <end position="1390"/>
    </location>
</feature>
<dbReference type="Pfam" id="PF00531">
    <property type="entry name" value="Death"/>
    <property type="match status" value="1"/>
</dbReference>
<comment type="caution">
    <text evidence="5">The sequence shown here is derived from an EMBL/GenBank/DDBJ whole genome shotgun (WGS) entry which is preliminary data.</text>
</comment>
<protein>
    <submittedName>
        <fullName evidence="5">DgyrCDS3205</fullName>
    </submittedName>
</protein>
<feature type="compositionally biased region" description="Polar residues" evidence="2">
    <location>
        <begin position="1480"/>
        <end position="1497"/>
    </location>
</feature>
<dbReference type="InterPro" id="IPR016024">
    <property type="entry name" value="ARM-type_fold"/>
</dbReference>
<dbReference type="Gene3D" id="3.40.50.10140">
    <property type="entry name" value="Toll/interleukin-1 receptor homology (TIR) domain"/>
    <property type="match status" value="2"/>
</dbReference>
<accession>A0A7I8VHL1</accession>
<sequence>MQSAISLIKQYSPLAEINEDKKDKFSEHLETLEDQCKGVVAEIIGFIHILHKEICYEKGYTYETPASEVSRTCVQFLNTIMERDLSYEEAKPVSEKLMNQFTNIFEIQATCSGNLDAIEEFFSNSLFMDYIEKDVSEVHISKWLKSLCKEFQPKKNDKNSQYWAENITNTFSSIYSNVSSKTLLKCKDEVVEGLLFWAKIGMKYKEDDTSKVIFVELVNSMISIFEQIANSYMLTDVNQSEIFKNWSDEKLENFLSRCQSMLLQDNFPPNPHPKDAMRLLISDCLESYTKETENGVHLALIHSFHNKINCTGNSEAQSIVDDLKCPLEEKMNLINFEAAGKKSIVQQFFEDIDNVKNTKQADKVCSYYEKTFNSEILPALKGDIEIMKQFIKVIVNNPYRYISDKFFSKPAKTQKLLNIKANPTLLKFIFDTMYEAKVDYNEESKSAFNDIGYATKNQLDKENLFSKFKNDIYDYVERSFNFVKHPYHNAVEAFNATVDWKGQIERFNRIVIKVKAILEKDHSHYRQADPIVTVFQFTSEYIMNSARKNKKFIEYAKNFGDLFNYCYTLPWLADEDLEEKWGLFQIDSRRTLAGRILYLLMRDVYKENNDYDDFIRPIVGTLKKLKKQDDDAELQEMAIELLSLLTDQIELLGNDAGTEIINEFLDAQDPFKLDKIVPLYSSNSDIIHERLDDIIEIAEQNESFGTAHMTQLIDKIAEANPKQITKRCFQYLIDVLHTDFCSSAISPLQKLTNKRFELFKDTQKIFKDHVENHKYGGFFLSLLPDLSRTQELANYYAKIIWNYIQKGKSDHEIAALYALRSLALRFKEPVAAYRKELDIMKNDVKLKDYVMYIIDVLEGRSLETVANDVQEQREDIDNLDSRVTENEEKIVVLDTDVKETKKDVADVKQDVKETKKRIDQIEYTMKGLDERVEQLNHMTLSHAPAWSRHVSELMNDQSDNDWRLLSMKLNYSNDDIRNWATQPDPCLSMLDEWFATHKTREATFAILNNLKEMNRLDAAEIVENALASVKNVVKDDEDEEFEKPEIFLSYQWGHQQEVKMLKKHLEMAGFKAWMDIGQMGGGDKLYAKIDDGVRSAKVIISCVSEKYAKSANCCREVNLSTNLGKPMIPLLMEKLQWPPAGPMGPIMSEYLYVQFFKNGGMQKGDTVFWMPPKFQELLMQIRYYVVPDMKLITKDSPYAGWMNPPEEEIIIPKREQKAVESKTSNAKSEEEEVISPDVFISYQWDKQPQIKRLYKKLSGLGYHCWLDIMQMGGGDSLFDKIDKGIRGCRVVISCVTPKYALSANCRREVSLSGALNKPIIPLLLDNMKWPPEGPMSMVFTQLLYIGFHRKKDDKLWEGDEFNQLISKIDMNAPGCKIEQQSSSSKEATNNTKEKKDAKNEIEKKNAQTQKTEKRDEVPKKEEAKIASERKDNKETNSKQVEKEKSVERKVRKEDMKKEKNVGNGTKQPEQSPEKPKPTSDKTNSTPPAKKSSTCSIL</sequence>
<feature type="region of interest" description="Disordered" evidence="2">
    <location>
        <begin position="1377"/>
        <end position="1497"/>
    </location>
</feature>
<evidence type="ECO:0000256" key="1">
    <source>
        <dbReference type="SAM" id="Coils"/>
    </source>
</evidence>